<dbReference type="PROSITE" id="PS51257">
    <property type="entry name" value="PROKAR_LIPOPROTEIN"/>
    <property type="match status" value="1"/>
</dbReference>
<sequence length="276" mass="30578">MKRMKKWSLIVVAMSGLMYACDREDQLEIDNDEELEATSEILDAEGSSDEDVALLDVTLQNLSSSASARTKELCAAISVDSVAQVITLDFGEGCVGPYGRTRSGQLIITFGGEFDDDLANRIITYDNYTVNDRQITGSIELRNINKSEAGNYTWTRTLKDYTVTYANGQSKTINGSTTRELIEGYGDHDISNNVVLVTGNYETTTTFGTSYTYTIVEPVRLDYPCWTTGGMLRISGVVEISRDNANRVRNKMIDYGDECDNNYTVVINSERITVGS</sequence>
<organism evidence="1 2">
    <name type="scientific">Reichenbachiella agariperforans</name>
    <dbReference type="NCBI Taxonomy" id="156994"/>
    <lineage>
        <taxon>Bacteria</taxon>
        <taxon>Pseudomonadati</taxon>
        <taxon>Bacteroidota</taxon>
        <taxon>Cytophagia</taxon>
        <taxon>Cytophagales</taxon>
        <taxon>Reichenbachiellaceae</taxon>
        <taxon>Reichenbachiella</taxon>
    </lineage>
</organism>
<proteinExistence type="predicted"/>
<reference evidence="2" key="1">
    <citation type="submission" date="2016-11" db="EMBL/GenBank/DDBJ databases">
        <authorList>
            <person name="Varghese N."/>
            <person name="Submissions S."/>
        </authorList>
    </citation>
    <scope>NUCLEOTIDE SEQUENCE [LARGE SCALE GENOMIC DNA]</scope>
    <source>
        <strain evidence="2">DSM 26134</strain>
    </source>
</reference>
<evidence type="ECO:0000313" key="2">
    <source>
        <dbReference type="Proteomes" id="UP000184474"/>
    </source>
</evidence>
<protein>
    <submittedName>
        <fullName evidence="1">Uncharacterized protein</fullName>
    </submittedName>
</protein>
<evidence type="ECO:0000313" key="1">
    <source>
        <dbReference type="EMBL" id="SHJ51735.1"/>
    </source>
</evidence>
<dbReference type="Proteomes" id="UP000184474">
    <property type="component" value="Unassembled WGS sequence"/>
</dbReference>
<dbReference type="AlphaFoldDB" id="A0A1M6JYH5"/>
<keyword evidence="2" id="KW-1185">Reference proteome</keyword>
<dbReference type="EMBL" id="FRAA01000001">
    <property type="protein sequence ID" value="SHJ51735.1"/>
    <property type="molecule type" value="Genomic_DNA"/>
</dbReference>
<dbReference type="RefSeq" id="WP_073118889.1">
    <property type="nucleotide sequence ID" value="NZ_FRAA01000001.1"/>
</dbReference>
<accession>A0A1M6JYH5</accession>
<dbReference type="STRING" id="156994.SAMN04488028_101371"/>
<gene>
    <name evidence="1" type="ORF">SAMN04488028_101371</name>
</gene>
<name>A0A1M6JYH5_REIAG</name>